<organism evidence="14 15">
    <name type="scientific">Lunatimonas lonarensis</name>
    <dbReference type="NCBI Taxonomy" id="1232681"/>
    <lineage>
        <taxon>Bacteria</taxon>
        <taxon>Pseudomonadati</taxon>
        <taxon>Bacteroidota</taxon>
        <taxon>Cytophagia</taxon>
        <taxon>Cytophagales</taxon>
        <taxon>Cyclobacteriaceae</taxon>
    </lineage>
</organism>
<keyword evidence="3" id="KW-0645">Protease</keyword>
<reference evidence="14 15" key="1">
    <citation type="submission" date="2013-02" db="EMBL/GenBank/DDBJ databases">
        <title>A novel strain isolated from Lonar lake, Maharashtra, India.</title>
        <authorList>
            <person name="Singh A."/>
        </authorList>
    </citation>
    <scope>NUCLEOTIDE SEQUENCE [LARGE SCALE GENOMIC DNA]</scope>
    <source>
        <strain evidence="14 15">AK24</strain>
    </source>
</reference>
<evidence type="ECO:0000256" key="7">
    <source>
        <dbReference type="ARBA" id="ARBA00022833"/>
    </source>
</evidence>
<evidence type="ECO:0000256" key="2">
    <source>
        <dbReference type="ARBA" id="ARBA00022475"/>
    </source>
</evidence>
<dbReference type="GO" id="GO:0046872">
    <property type="term" value="F:metal ion binding"/>
    <property type="evidence" value="ECO:0007669"/>
    <property type="project" value="UniProtKB-KW"/>
</dbReference>
<keyword evidence="4 12" id="KW-0812">Transmembrane</keyword>
<evidence type="ECO:0000256" key="10">
    <source>
        <dbReference type="ARBA" id="ARBA00023136"/>
    </source>
</evidence>
<keyword evidence="11" id="KW-0175">Coiled coil</keyword>
<proteinExistence type="predicted"/>
<keyword evidence="2" id="KW-1003">Cell membrane</keyword>
<keyword evidence="5" id="KW-0479">Metal-binding</keyword>
<evidence type="ECO:0000256" key="12">
    <source>
        <dbReference type="SAM" id="Phobius"/>
    </source>
</evidence>
<comment type="caution">
    <text evidence="14">The sequence shown here is derived from an EMBL/GenBank/DDBJ whole genome shotgun (WGS) entry which is preliminary data.</text>
</comment>
<dbReference type="RefSeq" id="WP_010852966.1">
    <property type="nucleotide sequence ID" value="NZ_AQHR01000025.1"/>
</dbReference>
<evidence type="ECO:0000256" key="4">
    <source>
        <dbReference type="ARBA" id="ARBA00022692"/>
    </source>
</evidence>
<evidence type="ECO:0000256" key="8">
    <source>
        <dbReference type="ARBA" id="ARBA00022989"/>
    </source>
</evidence>
<comment type="cofactor">
    <cofactor evidence="1">
        <name>Zn(2+)</name>
        <dbReference type="ChEBI" id="CHEBI:29105"/>
    </cofactor>
</comment>
<evidence type="ECO:0000256" key="1">
    <source>
        <dbReference type="ARBA" id="ARBA00001947"/>
    </source>
</evidence>
<sequence length="694" mass="80297">MKKKEIQLSKEFKKQATKAIISIAFFVVTYLLILLVTIGLTALCITGGVLLIALKPMLFTIALGIGLASLGILILIFLLKFVFQNSKTDRSDLMEITQDKEPRLFAMIHEIVVEVGTGFPKKVYLSSDVNASVFYDSSFWSMFLPVKKNLQIGLGLVNTVTKEELKSILAHEFGHFSQRTMKVGSYVYNVNQVIYNMLFDNDAYEKIIQKWAEVSGYFSLFVSIAVKIIMGIQWVLRKLYELVNKNYLGLSREMEFHADEIAASVTGYLPLKRSLLRMNLADSSFDNVLNFYNRKISENIKSENLYDDQSALVQFLSEVNNLKITDNLPDISLEEQIRFDKSKLVIKDQWASHPSIAERIKRLEQTGYRKETHTDSLANSVFSDIIRIQKQFTNVLFETATYQGEAYPITSEKFMEEYRQETLKNSFSKMYNGYYDNKNPVHVELTPSQSYTDELNISELFSDDKIDLVYTSIALQNDTETLENIANNSISIKTFDYDGIKYRRKEAKNLIKQLSIELENINEKIKGNDINIYQFFQRMENKQNSSNELKKLYTEFFDFDGEFEAKISIFITLQNELQFINVTTPTEQINSNFKRIKPIEETLKNEINKLLVDNMLTSEITPEIRENLEKYTSASWDYFGVTIYKEENIALLFTALDNYAYLLSRKYFLLKKAVLDYQERLMENQTQSSSTLVT</sequence>
<dbReference type="InterPro" id="IPR050083">
    <property type="entry name" value="HtpX_protease"/>
</dbReference>
<feature type="domain" description="Peptidase M48" evidence="13">
    <location>
        <begin position="102"/>
        <end position="365"/>
    </location>
</feature>
<name>R7ZXE1_9BACT</name>
<evidence type="ECO:0000256" key="9">
    <source>
        <dbReference type="ARBA" id="ARBA00023049"/>
    </source>
</evidence>
<gene>
    <name evidence="14" type="ORF">ADIS_0818</name>
</gene>
<dbReference type="InterPro" id="IPR001915">
    <property type="entry name" value="Peptidase_M48"/>
</dbReference>
<keyword evidence="9" id="KW-0482">Metalloprotease</keyword>
<dbReference type="CDD" id="cd07328">
    <property type="entry name" value="M48_Ste24p_like"/>
    <property type="match status" value="1"/>
</dbReference>
<dbReference type="Pfam" id="PF01435">
    <property type="entry name" value="Peptidase_M48"/>
    <property type="match status" value="1"/>
</dbReference>
<feature type="transmembrane region" description="Helical" evidence="12">
    <location>
        <begin position="20"/>
        <end position="53"/>
    </location>
</feature>
<dbReference type="PANTHER" id="PTHR43221">
    <property type="entry name" value="PROTEASE HTPX"/>
    <property type="match status" value="1"/>
</dbReference>
<keyword evidence="7" id="KW-0862">Zinc</keyword>
<evidence type="ECO:0000256" key="5">
    <source>
        <dbReference type="ARBA" id="ARBA00022723"/>
    </source>
</evidence>
<dbReference type="PANTHER" id="PTHR43221:SF2">
    <property type="entry name" value="PROTEASE HTPX HOMOLOG"/>
    <property type="match status" value="1"/>
</dbReference>
<dbReference type="PATRIC" id="fig|1288963.3.peg.817"/>
<evidence type="ECO:0000313" key="14">
    <source>
        <dbReference type="EMBL" id="EON78644.1"/>
    </source>
</evidence>
<evidence type="ECO:0000313" key="15">
    <source>
        <dbReference type="Proteomes" id="UP000013909"/>
    </source>
</evidence>
<keyword evidence="8 12" id="KW-1133">Transmembrane helix</keyword>
<protein>
    <recommendedName>
        <fullName evidence="13">Peptidase M48 domain-containing protein</fullName>
    </recommendedName>
</protein>
<dbReference type="Proteomes" id="UP000013909">
    <property type="component" value="Unassembled WGS sequence"/>
</dbReference>
<dbReference type="GO" id="GO:0006508">
    <property type="term" value="P:proteolysis"/>
    <property type="evidence" value="ECO:0007669"/>
    <property type="project" value="UniProtKB-KW"/>
</dbReference>
<keyword evidence="15" id="KW-1185">Reference proteome</keyword>
<dbReference type="STRING" id="1232681.ADIS_0818"/>
<keyword evidence="6" id="KW-0378">Hydrolase</keyword>
<dbReference type="EMBL" id="AQHR01000025">
    <property type="protein sequence ID" value="EON78644.1"/>
    <property type="molecule type" value="Genomic_DNA"/>
</dbReference>
<evidence type="ECO:0000256" key="3">
    <source>
        <dbReference type="ARBA" id="ARBA00022670"/>
    </source>
</evidence>
<evidence type="ECO:0000256" key="6">
    <source>
        <dbReference type="ARBA" id="ARBA00022801"/>
    </source>
</evidence>
<feature type="transmembrane region" description="Helical" evidence="12">
    <location>
        <begin position="59"/>
        <end position="83"/>
    </location>
</feature>
<evidence type="ECO:0000256" key="11">
    <source>
        <dbReference type="SAM" id="Coils"/>
    </source>
</evidence>
<evidence type="ECO:0000259" key="13">
    <source>
        <dbReference type="Pfam" id="PF01435"/>
    </source>
</evidence>
<dbReference type="Gene3D" id="3.30.2010.10">
    <property type="entry name" value="Metalloproteases ('zincins'), catalytic domain"/>
    <property type="match status" value="1"/>
</dbReference>
<feature type="coiled-coil region" evidence="11">
    <location>
        <begin position="504"/>
        <end position="531"/>
    </location>
</feature>
<dbReference type="OrthoDB" id="9789270at2"/>
<accession>R7ZXE1</accession>
<dbReference type="AlphaFoldDB" id="R7ZXE1"/>
<feature type="transmembrane region" description="Helical" evidence="12">
    <location>
        <begin position="216"/>
        <end position="236"/>
    </location>
</feature>
<dbReference type="GO" id="GO:0004222">
    <property type="term" value="F:metalloendopeptidase activity"/>
    <property type="evidence" value="ECO:0007669"/>
    <property type="project" value="InterPro"/>
</dbReference>
<keyword evidence="10 12" id="KW-0472">Membrane</keyword>